<dbReference type="AlphaFoldDB" id="A0A6J8DMF9"/>
<protein>
    <recommendedName>
        <fullName evidence="1">Protein kinase domain-containing protein</fullName>
    </recommendedName>
</protein>
<dbReference type="InterPro" id="IPR000719">
    <property type="entry name" value="Prot_kinase_dom"/>
</dbReference>
<feature type="domain" description="Protein kinase" evidence="1">
    <location>
        <begin position="1"/>
        <end position="299"/>
    </location>
</feature>
<evidence type="ECO:0000259" key="1">
    <source>
        <dbReference type="PROSITE" id="PS50011"/>
    </source>
</evidence>
<organism evidence="2 3">
    <name type="scientific">Mytilus coruscus</name>
    <name type="common">Sea mussel</name>
    <dbReference type="NCBI Taxonomy" id="42192"/>
    <lineage>
        <taxon>Eukaryota</taxon>
        <taxon>Metazoa</taxon>
        <taxon>Spiralia</taxon>
        <taxon>Lophotrochozoa</taxon>
        <taxon>Mollusca</taxon>
        <taxon>Bivalvia</taxon>
        <taxon>Autobranchia</taxon>
        <taxon>Pteriomorphia</taxon>
        <taxon>Mytilida</taxon>
        <taxon>Mytiloidea</taxon>
        <taxon>Mytilidae</taxon>
        <taxon>Mytilinae</taxon>
        <taxon>Mytilus</taxon>
    </lineage>
</organism>
<dbReference type="SUPFAM" id="SSF56112">
    <property type="entry name" value="Protein kinase-like (PK-like)"/>
    <property type="match status" value="1"/>
</dbReference>
<evidence type="ECO:0000313" key="2">
    <source>
        <dbReference type="EMBL" id="CAC5409768.1"/>
    </source>
</evidence>
<sequence>MREPKDFPRDIDRKIPAMVETNQKNMDHISMCRKERSSSRKVYAQMMENLEHLKRTATYYGESCIFVNDFGVDDIQIITRTHGEGRSSMPFDVSQILESIASSTWNQKVIPRSLWSAQQNGILMANNKEEPENIPRILHEILYGIEYILRKKMVHMELNQNTIVIDDNHVVKLCGACQPKVAPLPEDKDRVLAGEFVYLSPEVLKGDLYVACADIYAFGLLVFEIFVGPAFKDQRQQLLSKFIDNCKPYGFNGCPNTLESLSQSTKDIIQDCLDEILERRPSIEILIHSVSNNRNEPVLGRLHEMKRSNQTERRKSSDPSSCYDILRKSRYDILRKSCYDILRKSCYDIPSKLML</sequence>
<dbReference type="GO" id="GO:0004674">
    <property type="term" value="F:protein serine/threonine kinase activity"/>
    <property type="evidence" value="ECO:0007669"/>
    <property type="project" value="TreeGrafter"/>
</dbReference>
<dbReference type="Pfam" id="PF00069">
    <property type="entry name" value="Pkinase"/>
    <property type="match status" value="1"/>
</dbReference>
<dbReference type="GO" id="GO:0005524">
    <property type="term" value="F:ATP binding"/>
    <property type="evidence" value="ECO:0007669"/>
    <property type="project" value="InterPro"/>
</dbReference>
<dbReference type="Gene3D" id="1.10.510.10">
    <property type="entry name" value="Transferase(Phosphotransferase) domain 1"/>
    <property type="match status" value="1"/>
</dbReference>
<accession>A0A6J8DMF9</accession>
<dbReference type="OrthoDB" id="8927528at2759"/>
<gene>
    <name evidence="2" type="ORF">MCOR_43016</name>
</gene>
<dbReference type="GO" id="GO:0005737">
    <property type="term" value="C:cytoplasm"/>
    <property type="evidence" value="ECO:0007669"/>
    <property type="project" value="TreeGrafter"/>
</dbReference>
<dbReference type="InterPro" id="IPR011009">
    <property type="entry name" value="Kinase-like_dom_sf"/>
</dbReference>
<name>A0A6J8DMF9_MYTCO</name>
<dbReference type="EMBL" id="CACVKT020007647">
    <property type="protein sequence ID" value="CAC5409768.1"/>
    <property type="molecule type" value="Genomic_DNA"/>
</dbReference>
<dbReference type="PROSITE" id="PS50011">
    <property type="entry name" value="PROTEIN_KINASE_DOM"/>
    <property type="match status" value="1"/>
</dbReference>
<keyword evidence="3" id="KW-1185">Reference proteome</keyword>
<dbReference type="InterPro" id="IPR053235">
    <property type="entry name" value="Ser_Thr_kinase"/>
</dbReference>
<reference evidence="2 3" key="1">
    <citation type="submission" date="2020-06" db="EMBL/GenBank/DDBJ databases">
        <authorList>
            <person name="Li R."/>
            <person name="Bekaert M."/>
        </authorList>
    </citation>
    <scope>NUCLEOTIDE SEQUENCE [LARGE SCALE GENOMIC DNA]</scope>
    <source>
        <strain evidence="3">wild</strain>
    </source>
</reference>
<evidence type="ECO:0000313" key="3">
    <source>
        <dbReference type="Proteomes" id="UP000507470"/>
    </source>
</evidence>
<proteinExistence type="predicted"/>
<dbReference type="PANTHER" id="PTHR24361">
    <property type="entry name" value="MITOGEN-ACTIVATED KINASE KINASE KINASE"/>
    <property type="match status" value="1"/>
</dbReference>
<dbReference type="Proteomes" id="UP000507470">
    <property type="component" value="Unassembled WGS sequence"/>
</dbReference>